<dbReference type="Proteomes" id="UP000324222">
    <property type="component" value="Unassembled WGS sequence"/>
</dbReference>
<dbReference type="AlphaFoldDB" id="A0A5B7JY17"/>
<protein>
    <submittedName>
        <fullName evidence="1">Uncharacterized protein</fullName>
    </submittedName>
</protein>
<evidence type="ECO:0000313" key="1">
    <source>
        <dbReference type="EMBL" id="MPD00963.1"/>
    </source>
</evidence>
<organism evidence="1 2">
    <name type="scientific">Portunus trituberculatus</name>
    <name type="common">Swimming crab</name>
    <name type="synonym">Neptunus trituberculatus</name>
    <dbReference type="NCBI Taxonomy" id="210409"/>
    <lineage>
        <taxon>Eukaryota</taxon>
        <taxon>Metazoa</taxon>
        <taxon>Ecdysozoa</taxon>
        <taxon>Arthropoda</taxon>
        <taxon>Crustacea</taxon>
        <taxon>Multicrustacea</taxon>
        <taxon>Malacostraca</taxon>
        <taxon>Eumalacostraca</taxon>
        <taxon>Eucarida</taxon>
        <taxon>Decapoda</taxon>
        <taxon>Pleocyemata</taxon>
        <taxon>Brachyura</taxon>
        <taxon>Eubrachyura</taxon>
        <taxon>Portunoidea</taxon>
        <taxon>Portunidae</taxon>
        <taxon>Portuninae</taxon>
        <taxon>Portunus</taxon>
    </lineage>
</organism>
<evidence type="ECO:0000313" key="2">
    <source>
        <dbReference type="Proteomes" id="UP000324222"/>
    </source>
</evidence>
<reference evidence="1 2" key="1">
    <citation type="submission" date="2019-05" db="EMBL/GenBank/DDBJ databases">
        <title>Another draft genome of Portunus trituberculatus and its Hox gene families provides insights of decapod evolution.</title>
        <authorList>
            <person name="Jeong J.-H."/>
            <person name="Song I."/>
            <person name="Kim S."/>
            <person name="Choi T."/>
            <person name="Kim D."/>
            <person name="Ryu S."/>
            <person name="Kim W."/>
        </authorList>
    </citation>
    <scope>NUCLEOTIDE SEQUENCE [LARGE SCALE GENOMIC DNA]</scope>
    <source>
        <tissue evidence="1">Muscle</tissue>
    </source>
</reference>
<accession>A0A5B7JY17</accession>
<proteinExistence type="predicted"/>
<comment type="caution">
    <text evidence="1">The sequence shown here is derived from an EMBL/GenBank/DDBJ whole genome shotgun (WGS) entry which is preliminary data.</text>
</comment>
<name>A0A5B7JY17_PORTR</name>
<gene>
    <name evidence="1" type="ORF">E2C01_096470</name>
</gene>
<keyword evidence="2" id="KW-1185">Reference proteome</keyword>
<dbReference type="EMBL" id="VSRR010125126">
    <property type="protein sequence ID" value="MPD00963.1"/>
    <property type="molecule type" value="Genomic_DNA"/>
</dbReference>
<sequence>MQGQGVADVRLEVSDILRLSGEYLCEREGKVTQHLIECDILSTSIQLTDTTTPTPLAHSRTTFLLPPCPQHLQYGSGCWLVPDMLLAHVNNCCLGAELRGGVCQWWYILIRLLCCGQEGLTVVLGVEVVRVGCRGRSKNVLSLCMTRGGLGVNEASITAATRSVICGLVALALRRDASWQT</sequence>